<organism evidence="1 2">
    <name type="scientific">Cryomyces antarcticus</name>
    <dbReference type="NCBI Taxonomy" id="329879"/>
    <lineage>
        <taxon>Eukaryota</taxon>
        <taxon>Fungi</taxon>
        <taxon>Dikarya</taxon>
        <taxon>Ascomycota</taxon>
        <taxon>Pezizomycotina</taxon>
        <taxon>Dothideomycetes</taxon>
        <taxon>Dothideomycetes incertae sedis</taxon>
        <taxon>Cryomyces</taxon>
    </lineage>
</organism>
<protein>
    <recommendedName>
        <fullName evidence="3">NAD-dependent epimerase/dehydratase domain-containing protein</fullName>
    </recommendedName>
</protein>
<feature type="non-terminal residue" evidence="1">
    <location>
        <position position="1"/>
    </location>
</feature>
<accession>A0ABR0M401</accession>
<gene>
    <name evidence="1" type="ORF">LTR16_008185</name>
</gene>
<name>A0ABR0M401_9PEZI</name>
<dbReference type="EMBL" id="JAVRRA010001895">
    <property type="protein sequence ID" value="KAK5278875.1"/>
    <property type="molecule type" value="Genomic_DNA"/>
</dbReference>
<dbReference type="Proteomes" id="UP001357485">
    <property type="component" value="Unassembled WGS sequence"/>
</dbReference>
<keyword evidence="2" id="KW-1185">Reference proteome</keyword>
<reference evidence="1 2" key="1">
    <citation type="submission" date="2023-08" db="EMBL/GenBank/DDBJ databases">
        <title>Black Yeasts Isolated from many extreme environments.</title>
        <authorList>
            <person name="Coleine C."/>
            <person name="Stajich J.E."/>
            <person name="Selbmann L."/>
        </authorList>
    </citation>
    <scope>NUCLEOTIDE SEQUENCE [LARGE SCALE GENOMIC DNA]</scope>
    <source>
        <strain evidence="1 2">CCFEE 536</strain>
    </source>
</reference>
<comment type="caution">
    <text evidence="1">The sequence shown here is derived from an EMBL/GenBank/DDBJ whole genome shotgun (WGS) entry which is preliminary data.</text>
</comment>
<evidence type="ECO:0000313" key="2">
    <source>
        <dbReference type="Proteomes" id="UP001357485"/>
    </source>
</evidence>
<evidence type="ECO:0000313" key="1">
    <source>
        <dbReference type="EMBL" id="KAK5278875.1"/>
    </source>
</evidence>
<feature type="non-terminal residue" evidence="1">
    <location>
        <position position="133"/>
    </location>
</feature>
<sequence>LASSDHVFAATSLIKGLSRRKGHFIHILGTEVLNDMSEGRGNKPDKTYRDASLLDLEEIKAFDHSHIHWNVDKAIMQAGKENSVPTAVMCPPLTHGAGSGPINRRSIPIPILVESILKRGRGFRILEAQNVWD</sequence>
<proteinExistence type="predicted"/>
<evidence type="ECO:0008006" key="3">
    <source>
        <dbReference type="Google" id="ProtNLM"/>
    </source>
</evidence>